<evidence type="ECO:0000313" key="3">
    <source>
        <dbReference type="EMBL" id="RSB79502.1"/>
    </source>
</evidence>
<evidence type="ECO:0000313" key="4">
    <source>
        <dbReference type="Proteomes" id="UP000277279"/>
    </source>
</evidence>
<dbReference type="OrthoDB" id="7851303at2"/>
<keyword evidence="1" id="KW-1133">Transmembrane helix</keyword>
<sequence length="146" mass="14977">MTVFVLLACLGGMLVGLSRQLNGRLSISTTPLIASFWNHAVGFVVLTCLGLFVGGLLPAGAAEAPWYIYLGGPIGVIFVAAGSWAIARIGAVNSALLIIGGQMVTGVAFDYARAVPASFWANAAGIVLIVGGMVVSRGRRKVDGSQ</sequence>
<gene>
    <name evidence="3" type="ORF">EFD55_13705</name>
    <name evidence="2" type="ORF">FHS26_002267</name>
</gene>
<reference evidence="2 5" key="2">
    <citation type="submission" date="2020-08" db="EMBL/GenBank/DDBJ databases">
        <title>Genomic Encyclopedia of Type Strains, Phase III (KMG-III): the genomes of soil and plant-associated and newly described type strains.</title>
        <authorList>
            <person name="Whitman W."/>
        </authorList>
    </citation>
    <scope>NUCLEOTIDE SEQUENCE [LARGE SCALE GENOMIC DNA]</scope>
    <source>
        <strain evidence="2 5">CECT 4113</strain>
    </source>
</reference>
<dbReference type="EMBL" id="JACHXH010000007">
    <property type="protein sequence ID" value="MBB3134535.1"/>
    <property type="molecule type" value="Genomic_DNA"/>
</dbReference>
<dbReference type="AlphaFoldDB" id="A0A427N0Z2"/>
<dbReference type="Pfam" id="PF04657">
    <property type="entry name" value="DMT_YdcZ"/>
    <property type="match status" value="1"/>
</dbReference>
<name>A0A427N0Z2_9HYPH</name>
<keyword evidence="5" id="KW-1185">Reference proteome</keyword>
<dbReference type="InterPro" id="IPR006750">
    <property type="entry name" value="YdcZ"/>
</dbReference>
<dbReference type="PANTHER" id="PTHR34821">
    <property type="entry name" value="INNER MEMBRANE PROTEIN YDCZ"/>
    <property type="match status" value="1"/>
</dbReference>
<keyword evidence="1" id="KW-0812">Transmembrane</keyword>
<evidence type="ECO:0000313" key="2">
    <source>
        <dbReference type="EMBL" id="MBB3134535.1"/>
    </source>
</evidence>
<dbReference type="PANTHER" id="PTHR34821:SF2">
    <property type="entry name" value="INNER MEMBRANE PROTEIN YDCZ"/>
    <property type="match status" value="1"/>
</dbReference>
<feature type="transmembrane region" description="Helical" evidence="1">
    <location>
        <begin position="36"/>
        <end position="59"/>
    </location>
</feature>
<dbReference type="RefSeq" id="WP_125845577.1">
    <property type="nucleotide sequence ID" value="NZ_JACHXH010000007.1"/>
</dbReference>
<dbReference type="Proteomes" id="UP000518315">
    <property type="component" value="Unassembled WGS sequence"/>
</dbReference>
<dbReference type="GO" id="GO:0005886">
    <property type="term" value="C:plasma membrane"/>
    <property type="evidence" value="ECO:0007669"/>
    <property type="project" value="TreeGrafter"/>
</dbReference>
<feature type="transmembrane region" description="Helical" evidence="1">
    <location>
        <begin position="66"/>
        <end position="87"/>
    </location>
</feature>
<keyword evidence="1" id="KW-0472">Membrane</keyword>
<proteinExistence type="predicted"/>
<accession>A0A427N0Z2</accession>
<feature type="transmembrane region" description="Helical" evidence="1">
    <location>
        <begin position="119"/>
        <end position="136"/>
    </location>
</feature>
<organism evidence="3 4">
    <name type="scientific">Rhizobium pisi</name>
    <dbReference type="NCBI Taxonomy" id="574561"/>
    <lineage>
        <taxon>Bacteria</taxon>
        <taxon>Pseudomonadati</taxon>
        <taxon>Pseudomonadota</taxon>
        <taxon>Alphaproteobacteria</taxon>
        <taxon>Hyphomicrobiales</taxon>
        <taxon>Rhizobiaceae</taxon>
        <taxon>Rhizobium/Agrobacterium group</taxon>
        <taxon>Rhizobium</taxon>
    </lineage>
</organism>
<evidence type="ECO:0000256" key="1">
    <source>
        <dbReference type="SAM" id="Phobius"/>
    </source>
</evidence>
<protein>
    <submittedName>
        <fullName evidence="3">EamA-like transporter family protein</fullName>
    </submittedName>
    <submittedName>
        <fullName evidence="2">Transporter family-2 protein</fullName>
    </submittedName>
</protein>
<dbReference type="EMBL" id="RJJT01000008">
    <property type="protein sequence ID" value="RSB79502.1"/>
    <property type="molecule type" value="Genomic_DNA"/>
</dbReference>
<reference evidence="3 4" key="1">
    <citation type="submission" date="2018-11" db="EMBL/GenBank/DDBJ databases">
        <authorList>
            <person name="Huo Y."/>
        </authorList>
    </citation>
    <scope>NUCLEOTIDE SEQUENCE [LARGE SCALE GENOMIC DNA]</scope>
    <source>
        <strain evidence="3 4">DSM 30132</strain>
    </source>
</reference>
<dbReference type="Proteomes" id="UP000277279">
    <property type="component" value="Unassembled WGS sequence"/>
</dbReference>
<evidence type="ECO:0000313" key="5">
    <source>
        <dbReference type="Proteomes" id="UP000518315"/>
    </source>
</evidence>
<comment type="caution">
    <text evidence="3">The sequence shown here is derived from an EMBL/GenBank/DDBJ whole genome shotgun (WGS) entry which is preliminary data.</text>
</comment>